<evidence type="ECO:0000256" key="1">
    <source>
        <dbReference type="SAM" id="SignalP"/>
    </source>
</evidence>
<dbReference type="RefSeq" id="WP_338686808.1">
    <property type="nucleotide sequence ID" value="NZ_AP024702.1"/>
</dbReference>
<sequence>MIPRLIPATIVLAAAMTQSAVADIASDLSASYGAWRQSIINKDARMWQMMTSPNRQAEVRNRLLSEKRAFPAAVFELPAPPPKLDGLKMVHVSQKGATAKASYFGKVDFGVGGDPTENLLVLSFINANGRWTYDRADFVNLAALPEVRKELAAGDLKYVKETPECQATGIVPPTPPAAPPAKYIAKVYVFCPGREVQVQVNRISRHRFANAKEAEIVIGGARDGRNEVTFTAKPLEGGTGKEAFAVRVYLMSEIPGTKPIIAYEYKAEEEQPVKGFDSSHFILDPATAAKLVP</sequence>
<protein>
    <submittedName>
        <fullName evidence="2">Uncharacterized protein</fullName>
    </submittedName>
</protein>
<dbReference type="EMBL" id="AP024702">
    <property type="protein sequence ID" value="BCX49958.1"/>
    <property type="molecule type" value="Genomic_DNA"/>
</dbReference>
<keyword evidence="1" id="KW-0732">Signal</keyword>
<gene>
    <name evidence="2" type="ORF">HAHE_38660</name>
</gene>
<name>A0ABN6HEB9_9BACT</name>
<accession>A0ABN6HEB9</accession>
<keyword evidence="3" id="KW-1185">Reference proteome</keyword>
<dbReference type="Proteomes" id="UP001374893">
    <property type="component" value="Chromosome"/>
</dbReference>
<feature type="signal peptide" evidence="1">
    <location>
        <begin position="1"/>
        <end position="22"/>
    </location>
</feature>
<feature type="chain" id="PRO_5046765634" evidence="1">
    <location>
        <begin position="23"/>
        <end position="293"/>
    </location>
</feature>
<organism evidence="2 3">
    <name type="scientific">Haloferula helveola</name>
    <dbReference type="NCBI Taxonomy" id="490095"/>
    <lineage>
        <taxon>Bacteria</taxon>
        <taxon>Pseudomonadati</taxon>
        <taxon>Verrucomicrobiota</taxon>
        <taxon>Verrucomicrobiia</taxon>
        <taxon>Verrucomicrobiales</taxon>
        <taxon>Verrucomicrobiaceae</taxon>
        <taxon>Haloferula</taxon>
    </lineage>
</organism>
<evidence type="ECO:0000313" key="2">
    <source>
        <dbReference type="EMBL" id="BCX49958.1"/>
    </source>
</evidence>
<proteinExistence type="predicted"/>
<evidence type="ECO:0000313" key="3">
    <source>
        <dbReference type="Proteomes" id="UP001374893"/>
    </source>
</evidence>
<reference evidence="2 3" key="1">
    <citation type="submission" date="2021-06" db="EMBL/GenBank/DDBJ databases">
        <title>Complete genome of Haloferula helveola possessing various polysaccharide degrading enzymes.</title>
        <authorList>
            <person name="Takami H."/>
            <person name="Huang C."/>
            <person name="Hamasaki K."/>
        </authorList>
    </citation>
    <scope>NUCLEOTIDE SEQUENCE [LARGE SCALE GENOMIC DNA]</scope>
    <source>
        <strain evidence="2 3">CN-1</strain>
    </source>
</reference>